<evidence type="ECO:0000313" key="2">
    <source>
        <dbReference type="Proteomes" id="UP000095713"/>
    </source>
</evidence>
<sequence>MFRETEQFVIGLLNNLKSEMSIIFISHRLHSLKHIADRIYTIEDGNSNISGSHEQLICTFNFYSAFWKDIMQLA</sequence>
<gene>
    <name evidence="1" type="ORF">A8C32_14545</name>
</gene>
<dbReference type="STRING" id="1849968.A8C32_14545"/>
<dbReference type="Proteomes" id="UP000095713">
    <property type="component" value="Unassembled WGS sequence"/>
</dbReference>
<dbReference type="SUPFAM" id="SSF52540">
    <property type="entry name" value="P-loop containing nucleoside triphosphate hydrolases"/>
    <property type="match status" value="1"/>
</dbReference>
<dbReference type="EMBL" id="MDJD01000014">
    <property type="protein sequence ID" value="OEK09099.1"/>
    <property type="molecule type" value="Genomic_DNA"/>
</dbReference>
<evidence type="ECO:0008006" key="3">
    <source>
        <dbReference type="Google" id="ProtNLM"/>
    </source>
</evidence>
<reference evidence="1 2" key="1">
    <citation type="submission" date="2016-05" db="EMBL/GenBank/DDBJ databases">
        <title>Draft Genome Sequence of Algibacter sp. Strain SK-16 Isolated from the Surface Water of Aburatsubo Inlet.</title>
        <authorList>
            <person name="Wong S.-K."/>
            <person name="Yoshizawa S."/>
            <person name="Nakajima Y."/>
            <person name="Ogura Y."/>
            <person name="Tetsuya H."/>
            <person name="Hamasaki K."/>
        </authorList>
    </citation>
    <scope>NUCLEOTIDE SEQUENCE [LARGE SCALE GENOMIC DNA]</scope>
    <source>
        <strain evidence="1 2">SK-16</strain>
    </source>
</reference>
<accession>A0A1E5TCM7</accession>
<protein>
    <recommendedName>
        <fullName evidence="3">ABC transporter ATP-binding protein</fullName>
    </recommendedName>
</protein>
<evidence type="ECO:0000313" key="1">
    <source>
        <dbReference type="EMBL" id="OEK09099.1"/>
    </source>
</evidence>
<comment type="caution">
    <text evidence="1">The sequence shown here is derived from an EMBL/GenBank/DDBJ whole genome shotgun (WGS) entry which is preliminary data.</text>
</comment>
<proteinExistence type="predicted"/>
<organism evidence="1 2">
    <name type="scientific">Flavivirga aquatica</name>
    <dbReference type="NCBI Taxonomy" id="1849968"/>
    <lineage>
        <taxon>Bacteria</taxon>
        <taxon>Pseudomonadati</taxon>
        <taxon>Bacteroidota</taxon>
        <taxon>Flavobacteriia</taxon>
        <taxon>Flavobacteriales</taxon>
        <taxon>Flavobacteriaceae</taxon>
        <taxon>Flavivirga</taxon>
    </lineage>
</organism>
<name>A0A1E5TCM7_9FLAO</name>
<dbReference type="Gene3D" id="3.40.50.300">
    <property type="entry name" value="P-loop containing nucleotide triphosphate hydrolases"/>
    <property type="match status" value="1"/>
</dbReference>
<keyword evidence="2" id="KW-1185">Reference proteome</keyword>
<dbReference type="AlphaFoldDB" id="A0A1E5TCM7"/>
<dbReference type="InterPro" id="IPR027417">
    <property type="entry name" value="P-loop_NTPase"/>
</dbReference>